<dbReference type="EMBL" id="JBHSBU010000001">
    <property type="protein sequence ID" value="MFC4158637.1"/>
    <property type="molecule type" value="Genomic_DNA"/>
</dbReference>
<evidence type="ECO:0000313" key="3">
    <source>
        <dbReference type="Proteomes" id="UP001595791"/>
    </source>
</evidence>
<name>A0ABV8MLV2_9NEIS</name>
<protein>
    <submittedName>
        <fullName evidence="2">Phage baseplate assembly protein V</fullName>
    </submittedName>
</protein>
<evidence type="ECO:0000259" key="1">
    <source>
        <dbReference type="Pfam" id="PF04717"/>
    </source>
</evidence>
<feature type="domain" description="Gp5/Type VI secretion system Vgr protein OB-fold" evidence="1">
    <location>
        <begin position="11"/>
        <end position="83"/>
    </location>
</feature>
<dbReference type="Proteomes" id="UP001595791">
    <property type="component" value="Unassembled WGS sequence"/>
</dbReference>
<gene>
    <name evidence="2" type="ORF">ACFOW7_04590</name>
</gene>
<keyword evidence="3" id="KW-1185">Reference proteome</keyword>
<proteinExistence type="predicted"/>
<comment type="caution">
    <text evidence="2">The sequence shown here is derived from an EMBL/GenBank/DDBJ whole genome shotgun (WGS) entry which is preliminary data.</text>
</comment>
<dbReference type="InterPro" id="IPR037026">
    <property type="entry name" value="Vgr_OB-fold_dom_sf"/>
</dbReference>
<reference evidence="3" key="1">
    <citation type="journal article" date="2019" name="Int. J. Syst. Evol. Microbiol.">
        <title>The Global Catalogue of Microorganisms (GCM) 10K type strain sequencing project: providing services to taxonomists for standard genome sequencing and annotation.</title>
        <authorList>
            <consortium name="The Broad Institute Genomics Platform"/>
            <consortium name="The Broad Institute Genome Sequencing Center for Infectious Disease"/>
            <person name="Wu L."/>
            <person name="Ma J."/>
        </authorList>
    </citation>
    <scope>NUCLEOTIDE SEQUENCE [LARGE SCALE GENOMIC DNA]</scope>
    <source>
        <strain evidence="3">LMG 29894</strain>
    </source>
</reference>
<dbReference type="RefSeq" id="WP_378161528.1">
    <property type="nucleotide sequence ID" value="NZ_JBHSBU010000001.1"/>
</dbReference>
<dbReference type="SUPFAM" id="SSF69255">
    <property type="entry name" value="gp5 N-terminal domain-like"/>
    <property type="match status" value="1"/>
</dbReference>
<sequence length="169" mass="18653">MSHERSAGIVIGKVINVDDPESLGRIQVNYPWLSGPEQRWIPVAAPMAGHDRGMFFMPEIADEVIIAFEQGMWDHPYVIGFLWNPQQRPPSDDPRQRMIRSVNGHSIRFLDSTPASGNLGSLIIEDAHGNTIVLTNGSMRIEAVGRLSIHASGDVTIQNRLVRPLGGPI</sequence>
<dbReference type="Pfam" id="PF04717">
    <property type="entry name" value="Phage_base_V"/>
    <property type="match status" value="1"/>
</dbReference>
<organism evidence="2 3">
    <name type="scientific">Chitinimonas lacunae</name>
    <dbReference type="NCBI Taxonomy" id="1963018"/>
    <lineage>
        <taxon>Bacteria</taxon>
        <taxon>Pseudomonadati</taxon>
        <taxon>Pseudomonadota</taxon>
        <taxon>Betaproteobacteria</taxon>
        <taxon>Neisseriales</taxon>
        <taxon>Chitinibacteraceae</taxon>
        <taxon>Chitinimonas</taxon>
    </lineage>
</organism>
<evidence type="ECO:0000313" key="2">
    <source>
        <dbReference type="EMBL" id="MFC4158637.1"/>
    </source>
</evidence>
<dbReference type="InterPro" id="IPR006531">
    <property type="entry name" value="Gp5/Vgr_OB"/>
</dbReference>
<accession>A0ABV8MLV2</accession>
<dbReference type="Gene3D" id="2.40.50.230">
    <property type="entry name" value="Gp5 N-terminal domain"/>
    <property type="match status" value="1"/>
</dbReference>